<reference evidence="3" key="1">
    <citation type="journal article" date="2020" name="Mol. Plant Microbe">
        <title>Rhizobial microsymbionts of the narrowly endemic Oxytropis species growing in Kamchatka are characterized by significant genetic diversity and possess a set of genes that are associated with T3SS and T6SS secretion systems and can affect the development of symbiosis.</title>
        <authorList>
            <person name="Safronova V."/>
            <person name="Guro P."/>
            <person name="Sazanova A."/>
            <person name="Kuznetsova I."/>
            <person name="Belimov A."/>
            <person name="Yakubov V."/>
            <person name="Chirak E."/>
            <person name="Afonin A."/>
            <person name="Gogolev Y."/>
            <person name="Andronov E."/>
            <person name="Tikhonovich I."/>
        </authorList>
    </citation>
    <scope>NUCLEOTIDE SEQUENCE [LARGE SCALE GENOMIC DNA]</scope>
    <source>
        <strain evidence="3">583</strain>
    </source>
</reference>
<protein>
    <submittedName>
        <fullName evidence="2">Amidohydrolase</fullName>
    </submittedName>
</protein>
<dbReference type="InterPro" id="IPR013108">
    <property type="entry name" value="Amidohydro_3"/>
</dbReference>
<organism evidence="2 3">
    <name type="scientific">Mesorhizobium huakuii</name>
    <dbReference type="NCBI Taxonomy" id="28104"/>
    <lineage>
        <taxon>Bacteria</taxon>
        <taxon>Pseudomonadati</taxon>
        <taxon>Pseudomonadota</taxon>
        <taxon>Alphaproteobacteria</taxon>
        <taxon>Hyphomicrobiales</taxon>
        <taxon>Phyllobacteriaceae</taxon>
        <taxon>Mesorhizobium</taxon>
    </lineage>
</organism>
<dbReference type="SUPFAM" id="SSF51556">
    <property type="entry name" value="Metallo-dependent hydrolases"/>
    <property type="match status" value="1"/>
</dbReference>
<accession>A0A7G6SPR1</accession>
<evidence type="ECO:0000313" key="2">
    <source>
        <dbReference type="EMBL" id="QND56493.1"/>
    </source>
</evidence>
<evidence type="ECO:0000313" key="3">
    <source>
        <dbReference type="Proteomes" id="UP000515465"/>
    </source>
</evidence>
<feature type="domain" description="Amidohydrolase 3" evidence="1">
    <location>
        <begin position="57"/>
        <end position="557"/>
    </location>
</feature>
<dbReference type="GO" id="GO:0016810">
    <property type="term" value="F:hydrolase activity, acting on carbon-nitrogen (but not peptide) bonds"/>
    <property type="evidence" value="ECO:0007669"/>
    <property type="project" value="InterPro"/>
</dbReference>
<dbReference type="CDD" id="cd01300">
    <property type="entry name" value="YtcJ_like"/>
    <property type="match status" value="1"/>
</dbReference>
<dbReference type="SUPFAM" id="SSF51338">
    <property type="entry name" value="Composite domain of metallo-dependent hydrolases"/>
    <property type="match status" value="1"/>
</dbReference>
<gene>
    <name evidence="2" type="ORF">HB778_07615</name>
</gene>
<dbReference type="PANTHER" id="PTHR22642:SF2">
    <property type="entry name" value="PROTEIN LONG AFTER FAR-RED 3"/>
    <property type="match status" value="1"/>
</dbReference>
<evidence type="ECO:0000259" key="1">
    <source>
        <dbReference type="Pfam" id="PF07969"/>
    </source>
</evidence>
<dbReference type="InterPro" id="IPR011059">
    <property type="entry name" value="Metal-dep_hydrolase_composite"/>
</dbReference>
<dbReference type="InterPro" id="IPR033932">
    <property type="entry name" value="YtcJ-like"/>
</dbReference>
<dbReference type="AlphaFoldDB" id="A0A7G6SPR1"/>
<dbReference type="Gene3D" id="3.10.310.70">
    <property type="match status" value="1"/>
</dbReference>
<dbReference type="PANTHER" id="PTHR22642">
    <property type="entry name" value="IMIDAZOLONEPROPIONASE"/>
    <property type="match status" value="1"/>
</dbReference>
<dbReference type="Gene3D" id="2.30.40.10">
    <property type="entry name" value="Urease, subunit C, domain 1"/>
    <property type="match status" value="1"/>
</dbReference>
<keyword evidence="2" id="KW-0378">Hydrolase</keyword>
<dbReference type="InterPro" id="IPR032466">
    <property type="entry name" value="Metal_Hydrolase"/>
</dbReference>
<dbReference type="Gene3D" id="3.20.20.140">
    <property type="entry name" value="Metal-dependent hydrolases"/>
    <property type="match status" value="1"/>
</dbReference>
<sequence>MSVTGAGRSADLIVINGRVLTMDDDNPAAEAVAVKDGAIVAIGSRAAIEELKGSATKVIDAKGGSVLPGFIEAHMHLFSGGAELAHLQLGGVHGFEALQKAIRDYASAKPDAKMLVGQGVDYTVLGSERVTRHHLDAILPDRPFCMAAPDHHTMWANTKALEMAGILQGRALGPGNEIVMGEDDLAAGELREGEAFGPVLDLAGEGRVRLGLATGGEPDPMPSAAERAADRDIMRRGLAWCARHGITSIQNMDGNLYQLELLAEIEAEEGLPCRVQIPFHYKNFMTLDILDKASVMAERYNSEWLSSGMVKVFYDGVLDSWTAVMVEPYADRPDWVGEPLFTPQQFIDLAVAIDRRGLQIAVHSIGDGAVRAVLDGYEAAQKANGKRDSRHRVEHIEVTTTSDVPRFAELGVIASMQPSHPPGAMDFPLEPTVSRIGPARWPLSYAWRTLKDAGAHVVFASDWPVAPIDPILSIQAAVMRKPWAESDPDQSFSLHESLAAYTVEGAYAEFAEHRKGTLKSGYMADLVVLSDDIEKTAPDNLHKLRPVTTICGGKVTYQA</sequence>
<dbReference type="Pfam" id="PF07969">
    <property type="entry name" value="Amidohydro_3"/>
    <property type="match status" value="1"/>
</dbReference>
<dbReference type="RefSeq" id="WP_183462738.1">
    <property type="nucleotide sequence ID" value="NZ_CP050296.1"/>
</dbReference>
<dbReference type="Proteomes" id="UP000515465">
    <property type="component" value="Chromosome"/>
</dbReference>
<name>A0A7G6SPR1_9HYPH</name>
<proteinExistence type="predicted"/>
<dbReference type="EMBL" id="CP050296">
    <property type="protein sequence ID" value="QND56493.1"/>
    <property type="molecule type" value="Genomic_DNA"/>
</dbReference>